<feature type="domain" description="F-box" evidence="1">
    <location>
        <begin position="73"/>
        <end position="120"/>
    </location>
</feature>
<name>A0AAD8GYQ7_9APIA</name>
<evidence type="ECO:0000259" key="1">
    <source>
        <dbReference type="PROSITE" id="PS50181"/>
    </source>
</evidence>
<dbReference type="Gene3D" id="1.20.1280.50">
    <property type="match status" value="1"/>
</dbReference>
<evidence type="ECO:0000313" key="3">
    <source>
        <dbReference type="Proteomes" id="UP001237642"/>
    </source>
</evidence>
<reference evidence="2" key="1">
    <citation type="submission" date="2023-02" db="EMBL/GenBank/DDBJ databases">
        <title>Genome of toxic invasive species Heracleum sosnowskyi carries increased number of genes despite the absence of recent whole-genome duplications.</title>
        <authorList>
            <person name="Schelkunov M."/>
            <person name="Shtratnikova V."/>
            <person name="Makarenko M."/>
            <person name="Klepikova A."/>
            <person name="Omelchenko D."/>
            <person name="Novikova G."/>
            <person name="Obukhova E."/>
            <person name="Bogdanov V."/>
            <person name="Penin A."/>
            <person name="Logacheva M."/>
        </authorList>
    </citation>
    <scope>NUCLEOTIDE SEQUENCE</scope>
    <source>
        <strain evidence="2">Hsosn_3</strain>
        <tissue evidence="2">Leaf</tissue>
    </source>
</reference>
<sequence>MAYFLDNGSMEMVLRPSLALGGMEKAFCNEIMKRVADNPGGRFLGDFLRDAPPTAKERRKRQKTWKRSGNSAWGAWDNVPNELLESVLKKLSIIDYVSFSGVCKSWRSAFIDFRKTYMRHQQPLVFVRPKCSKKSCVLYNMFDEKSFKTMVQDLPCKNLIGLSCGYLITIDRNLRFWLVNLMTKHELRFPALPEYMGRTCYLDLHALLFRSIQLSKTFLVLFSMKLNFLLLSESGSSSWQRYNLSNTSARISDVKLFDGKIFVLTCDALFGEFNPKADPVFKFYNINIPFQFPADMSVKMVASDNKLYAIKFHFIVDRYLSLFEIDHKKMDSVKQVHDLGAESLFLSRFSSAVVDTTGWGAGTHPVVWDHYSKSYCWFFPSESWDISCVGDEFGT</sequence>
<gene>
    <name evidence="2" type="ORF">POM88_050442</name>
</gene>
<reference evidence="2" key="2">
    <citation type="submission" date="2023-05" db="EMBL/GenBank/DDBJ databases">
        <authorList>
            <person name="Schelkunov M.I."/>
        </authorList>
    </citation>
    <scope>NUCLEOTIDE SEQUENCE</scope>
    <source>
        <strain evidence="2">Hsosn_3</strain>
        <tissue evidence="2">Leaf</tissue>
    </source>
</reference>
<dbReference type="CDD" id="cd09917">
    <property type="entry name" value="F-box_SF"/>
    <property type="match status" value="1"/>
</dbReference>
<dbReference type="PANTHER" id="PTHR45463:SF8">
    <property type="entry name" value="OS09G0392200 PROTEIN"/>
    <property type="match status" value="1"/>
</dbReference>
<keyword evidence="3" id="KW-1185">Reference proteome</keyword>
<dbReference type="EMBL" id="JAUIZM010000011">
    <property type="protein sequence ID" value="KAK1357186.1"/>
    <property type="molecule type" value="Genomic_DNA"/>
</dbReference>
<dbReference type="InterPro" id="IPR036047">
    <property type="entry name" value="F-box-like_dom_sf"/>
</dbReference>
<protein>
    <recommendedName>
        <fullName evidence="1">F-box domain-containing protein</fullName>
    </recommendedName>
</protein>
<dbReference type="AlphaFoldDB" id="A0AAD8GYQ7"/>
<proteinExistence type="predicted"/>
<organism evidence="2 3">
    <name type="scientific">Heracleum sosnowskyi</name>
    <dbReference type="NCBI Taxonomy" id="360622"/>
    <lineage>
        <taxon>Eukaryota</taxon>
        <taxon>Viridiplantae</taxon>
        <taxon>Streptophyta</taxon>
        <taxon>Embryophyta</taxon>
        <taxon>Tracheophyta</taxon>
        <taxon>Spermatophyta</taxon>
        <taxon>Magnoliopsida</taxon>
        <taxon>eudicotyledons</taxon>
        <taxon>Gunneridae</taxon>
        <taxon>Pentapetalae</taxon>
        <taxon>asterids</taxon>
        <taxon>campanulids</taxon>
        <taxon>Apiales</taxon>
        <taxon>Apiaceae</taxon>
        <taxon>Apioideae</taxon>
        <taxon>apioid superclade</taxon>
        <taxon>Tordylieae</taxon>
        <taxon>Tordyliinae</taxon>
        <taxon>Heracleum</taxon>
    </lineage>
</organism>
<dbReference type="Pfam" id="PF00646">
    <property type="entry name" value="F-box"/>
    <property type="match status" value="1"/>
</dbReference>
<dbReference type="PROSITE" id="PS50181">
    <property type="entry name" value="FBOX"/>
    <property type="match status" value="1"/>
</dbReference>
<dbReference type="Pfam" id="PF03478">
    <property type="entry name" value="Beta-prop_KIB1-4"/>
    <property type="match status" value="1"/>
</dbReference>
<dbReference type="SUPFAM" id="SSF81383">
    <property type="entry name" value="F-box domain"/>
    <property type="match status" value="1"/>
</dbReference>
<evidence type="ECO:0000313" key="2">
    <source>
        <dbReference type="EMBL" id="KAK1357186.1"/>
    </source>
</evidence>
<dbReference type="InterPro" id="IPR001810">
    <property type="entry name" value="F-box_dom"/>
</dbReference>
<accession>A0AAD8GYQ7</accession>
<dbReference type="SMART" id="SM00256">
    <property type="entry name" value="FBOX"/>
    <property type="match status" value="1"/>
</dbReference>
<dbReference type="PANTHER" id="PTHR45463">
    <property type="entry name" value="OS09G0392200 PROTEIN"/>
    <property type="match status" value="1"/>
</dbReference>
<dbReference type="InterPro" id="IPR005174">
    <property type="entry name" value="KIB1-4_b-propeller"/>
</dbReference>
<comment type="caution">
    <text evidence="2">The sequence shown here is derived from an EMBL/GenBank/DDBJ whole genome shotgun (WGS) entry which is preliminary data.</text>
</comment>
<dbReference type="Proteomes" id="UP001237642">
    <property type="component" value="Unassembled WGS sequence"/>
</dbReference>